<dbReference type="Proteomes" id="UP000229972">
    <property type="component" value="Unassembled WGS sequence"/>
</dbReference>
<dbReference type="PROSITE" id="PS50164">
    <property type="entry name" value="GIY_YIG"/>
    <property type="match status" value="1"/>
</dbReference>
<dbReference type="PANTHER" id="PTHR30562">
    <property type="entry name" value="UVRC/OXIDOREDUCTASE"/>
    <property type="match status" value="1"/>
</dbReference>
<evidence type="ECO:0000313" key="9">
    <source>
        <dbReference type="Proteomes" id="UP000229972"/>
    </source>
</evidence>
<dbReference type="PANTHER" id="PTHR30562:SF1">
    <property type="entry name" value="UVRABC SYSTEM PROTEIN C"/>
    <property type="match status" value="1"/>
</dbReference>
<keyword evidence="2" id="KW-0227">DNA damage</keyword>
<dbReference type="GO" id="GO:0009381">
    <property type="term" value="F:excinuclease ABC activity"/>
    <property type="evidence" value="ECO:0007669"/>
    <property type="project" value="InterPro"/>
</dbReference>
<dbReference type="GO" id="GO:0009380">
    <property type="term" value="C:excinuclease repair complex"/>
    <property type="evidence" value="ECO:0007669"/>
    <property type="project" value="TreeGrafter"/>
</dbReference>
<dbReference type="AlphaFoldDB" id="A0A2H0V9X9"/>
<protein>
    <recommendedName>
        <fullName evidence="10">Excinuclease ABC subunit C</fullName>
    </recommendedName>
</protein>
<evidence type="ECO:0008006" key="10">
    <source>
        <dbReference type="Google" id="ProtNLM"/>
    </source>
</evidence>
<dbReference type="Pfam" id="PF01541">
    <property type="entry name" value="GIY-YIG"/>
    <property type="match status" value="1"/>
</dbReference>
<dbReference type="Pfam" id="PF08459">
    <property type="entry name" value="UvrC_RNaseH_dom"/>
    <property type="match status" value="1"/>
</dbReference>
<dbReference type="Gene3D" id="3.40.1440.10">
    <property type="entry name" value="GIY-YIG endonuclease"/>
    <property type="match status" value="1"/>
</dbReference>
<feature type="domain" description="GIY-YIG" evidence="6">
    <location>
        <begin position="14"/>
        <end position="91"/>
    </location>
</feature>
<dbReference type="SMART" id="SM00465">
    <property type="entry name" value="GIYc"/>
    <property type="match status" value="1"/>
</dbReference>
<dbReference type="InterPro" id="IPR000305">
    <property type="entry name" value="GIY-YIG_endonuc"/>
</dbReference>
<keyword evidence="1" id="KW-0963">Cytoplasm</keyword>
<sequence length="386" mass="44583">MALKLKNKLKDIPKKPGIYFWLDKKGHILYVGRATSLKNRLSQYFQKNVDRRIAEMVEQAVDIKYEETETLLEAIILEAKNIKKYWPKYNIVDRDDRSFIYVVIPKTTYPKPIIVRGKDLKKFPASKAKVFGPYQSFHLLQSALRLIRRVFPYSTCRTKSGRPCFDYQIGLCPGSCLGIISAADYQKNIRNIILLLNGEKKRLTKKLMKENPDKIRALKHIQDVSLLSREDDLGETRLNRLEGYDISHHSGQESYGSMVVFENGEANPVQYRLFKIKEAPAGDDERALAEVLLRRFKHEEWPRPELIMIDGGSPQISFLSRFFKKENINIPLVGISKFGGDKLVFASGTKMALKDLANNIKATLLKMREEAHRFANYGRKRKSRIK</sequence>
<dbReference type="FunFam" id="3.40.1440.10:FF:000001">
    <property type="entry name" value="UvrABC system protein C"/>
    <property type="match status" value="1"/>
</dbReference>
<accession>A0A2H0V9X9</accession>
<evidence type="ECO:0000313" key="8">
    <source>
        <dbReference type="EMBL" id="PIR95883.1"/>
    </source>
</evidence>
<evidence type="ECO:0000256" key="5">
    <source>
        <dbReference type="ARBA" id="ARBA00023204"/>
    </source>
</evidence>
<dbReference type="InterPro" id="IPR050066">
    <property type="entry name" value="UvrABC_protein_C"/>
</dbReference>
<dbReference type="InterPro" id="IPR001162">
    <property type="entry name" value="UvrC_RNase_H_dom"/>
</dbReference>
<dbReference type="Gene3D" id="3.30.420.340">
    <property type="entry name" value="UvrC, RNAse H endonuclease domain"/>
    <property type="match status" value="1"/>
</dbReference>
<evidence type="ECO:0000259" key="6">
    <source>
        <dbReference type="PROSITE" id="PS50164"/>
    </source>
</evidence>
<evidence type="ECO:0000256" key="3">
    <source>
        <dbReference type="ARBA" id="ARBA00022769"/>
    </source>
</evidence>
<keyword evidence="5" id="KW-0234">DNA repair</keyword>
<dbReference type="InterPro" id="IPR047296">
    <property type="entry name" value="GIY-YIG_UvrC_Cho"/>
</dbReference>
<comment type="caution">
    <text evidence="8">The sequence shown here is derived from an EMBL/GenBank/DDBJ whole genome shotgun (WGS) entry which is preliminary data.</text>
</comment>
<evidence type="ECO:0000256" key="2">
    <source>
        <dbReference type="ARBA" id="ARBA00022763"/>
    </source>
</evidence>
<dbReference type="InterPro" id="IPR038476">
    <property type="entry name" value="UvrC_RNase_H_dom_sf"/>
</dbReference>
<reference evidence="9" key="1">
    <citation type="submission" date="2017-09" db="EMBL/GenBank/DDBJ databases">
        <title>Depth-based differentiation of microbial function through sediment-hosted aquifers and enrichment of novel symbionts in the deep terrestrial subsurface.</title>
        <authorList>
            <person name="Probst A.J."/>
            <person name="Ladd B."/>
            <person name="Jarett J.K."/>
            <person name="Geller-Mcgrath D.E."/>
            <person name="Sieber C.M.K."/>
            <person name="Emerson J.B."/>
            <person name="Anantharaman K."/>
            <person name="Thomas B.C."/>
            <person name="Malmstrom R."/>
            <person name="Stieglmeier M."/>
            <person name="Klingl A."/>
            <person name="Woyke T."/>
            <person name="Ryan C.M."/>
            <person name="Banfield J.F."/>
        </authorList>
    </citation>
    <scope>NUCLEOTIDE SEQUENCE [LARGE SCALE GENOMIC DNA]</scope>
</reference>
<dbReference type="GO" id="GO:0006289">
    <property type="term" value="P:nucleotide-excision repair"/>
    <property type="evidence" value="ECO:0007669"/>
    <property type="project" value="InterPro"/>
</dbReference>
<feature type="domain" description="UvrC family homology region profile" evidence="7">
    <location>
        <begin position="194"/>
        <end position="323"/>
    </location>
</feature>
<dbReference type="CDD" id="cd10434">
    <property type="entry name" value="GIY-YIG_UvrC_Cho"/>
    <property type="match status" value="1"/>
</dbReference>
<proteinExistence type="predicted"/>
<dbReference type="PROSITE" id="PS50165">
    <property type="entry name" value="UVRC"/>
    <property type="match status" value="1"/>
</dbReference>
<name>A0A2H0V9X9_9BACT</name>
<gene>
    <name evidence="8" type="ORF">COT93_00050</name>
</gene>
<dbReference type="SUPFAM" id="SSF82771">
    <property type="entry name" value="GIY-YIG endonuclease"/>
    <property type="match status" value="1"/>
</dbReference>
<evidence type="ECO:0000256" key="1">
    <source>
        <dbReference type="ARBA" id="ARBA00022490"/>
    </source>
</evidence>
<organism evidence="8 9">
    <name type="scientific">Candidatus Falkowbacteria bacterium CG10_big_fil_rev_8_21_14_0_10_37_18</name>
    <dbReference type="NCBI Taxonomy" id="1974562"/>
    <lineage>
        <taxon>Bacteria</taxon>
        <taxon>Candidatus Falkowiibacteriota</taxon>
    </lineage>
</organism>
<evidence type="ECO:0000259" key="7">
    <source>
        <dbReference type="PROSITE" id="PS50165"/>
    </source>
</evidence>
<dbReference type="EMBL" id="PFAL01000001">
    <property type="protein sequence ID" value="PIR95883.1"/>
    <property type="molecule type" value="Genomic_DNA"/>
</dbReference>
<keyword evidence="3" id="KW-0228">DNA excision</keyword>
<keyword evidence="4" id="KW-0267">Excision nuclease</keyword>
<evidence type="ECO:0000256" key="4">
    <source>
        <dbReference type="ARBA" id="ARBA00022881"/>
    </source>
</evidence>
<dbReference type="InterPro" id="IPR035901">
    <property type="entry name" value="GIY-YIG_endonuc_sf"/>
</dbReference>